<organism evidence="1 2">
    <name type="scientific">Setaria italica</name>
    <name type="common">Foxtail millet</name>
    <name type="synonym">Panicum italicum</name>
    <dbReference type="NCBI Taxonomy" id="4555"/>
    <lineage>
        <taxon>Eukaryota</taxon>
        <taxon>Viridiplantae</taxon>
        <taxon>Streptophyta</taxon>
        <taxon>Embryophyta</taxon>
        <taxon>Tracheophyta</taxon>
        <taxon>Spermatophyta</taxon>
        <taxon>Magnoliopsida</taxon>
        <taxon>Liliopsida</taxon>
        <taxon>Poales</taxon>
        <taxon>Poaceae</taxon>
        <taxon>PACMAD clade</taxon>
        <taxon>Panicoideae</taxon>
        <taxon>Panicodae</taxon>
        <taxon>Paniceae</taxon>
        <taxon>Cenchrinae</taxon>
        <taxon>Setaria</taxon>
    </lineage>
</organism>
<sequence length="106" mass="12151">MSLRQLLTAGHFMRQAFDSETIQRHSQLILQLTALFTVDSSAKLDAVVNCHGLKLFTGTLPTTTYSHHQENHNMWRWSSEKLKTSESYLFPARSIQISLFIRCGQP</sequence>
<protein>
    <submittedName>
        <fullName evidence="1">Uncharacterized protein</fullName>
    </submittedName>
</protein>
<dbReference type="EMBL" id="AGNK02003379">
    <property type="status" value="NOT_ANNOTATED_CDS"/>
    <property type="molecule type" value="Genomic_DNA"/>
</dbReference>
<dbReference type="AlphaFoldDB" id="K3XNG5"/>
<evidence type="ECO:0000313" key="2">
    <source>
        <dbReference type="Proteomes" id="UP000004995"/>
    </source>
</evidence>
<dbReference type="InParanoid" id="K3XNG5"/>
<reference evidence="2" key="1">
    <citation type="journal article" date="2012" name="Nat. Biotechnol.">
        <title>Reference genome sequence of the model plant Setaria.</title>
        <authorList>
            <person name="Bennetzen J.L."/>
            <person name="Schmutz J."/>
            <person name="Wang H."/>
            <person name="Percifield R."/>
            <person name="Hawkins J."/>
            <person name="Pontaroli A.C."/>
            <person name="Estep M."/>
            <person name="Feng L."/>
            <person name="Vaughn J.N."/>
            <person name="Grimwood J."/>
            <person name="Jenkins J."/>
            <person name="Barry K."/>
            <person name="Lindquist E."/>
            <person name="Hellsten U."/>
            <person name="Deshpande S."/>
            <person name="Wang X."/>
            <person name="Wu X."/>
            <person name="Mitros T."/>
            <person name="Triplett J."/>
            <person name="Yang X."/>
            <person name="Ye C.Y."/>
            <person name="Mauro-Herrera M."/>
            <person name="Wang L."/>
            <person name="Li P."/>
            <person name="Sharma M."/>
            <person name="Sharma R."/>
            <person name="Ronald P.C."/>
            <person name="Panaud O."/>
            <person name="Kellogg E.A."/>
            <person name="Brutnell T.P."/>
            <person name="Doust A.N."/>
            <person name="Tuskan G.A."/>
            <person name="Rokhsar D."/>
            <person name="Devos K.M."/>
        </authorList>
    </citation>
    <scope>NUCLEOTIDE SEQUENCE [LARGE SCALE GENOMIC DNA]</scope>
    <source>
        <strain evidence="2">cv. Yugu1</strain>
    </source>
</reference>
<dbReference type="Proteomes" id="UP000004995">
    <property type="component" value="Unassembled WGS sequence"/>
</dbReference>
<dbReference type="Gramene" id="KQL07846">
    <property type="protein sequence ID" value="KQL07846"/>
    <property type="gene ID" value="SETIT_003438mg"/>
</dbReference>
<accession>K3XNG5</accession>
<reference evidence="1" key="2">
    <citation type="submission" date="2018-08" db="UniProtKB">
        <authorList>
            <consortium name="EnsemblPlants"/>
        </authorList>
    </citation>
    <scope>IDENTIFICATION</scope>
    <source>
        <strain evidence="1">Yugu1</strain>
    </source>
</reference>
<name>K3XNG5_SETIT</name>
<proteinExistence type="predicted"/>
<evidence type="ECO:0000313" key="1">
    <source>
        <dbReference type="EnsemblPlants" id="KQL07846"/>
    </source>
</evidence>
<keyword evidence="2" id="KW-1185">Reference proteome</keyword>
<dbReference type="HOGENOM" id="CLU_2227876_0_0_1"/>
<dbReference type="EnsemblPlants" id="KQL07846">
    <property type="protein sequence ID" value="KQL07846"/>
    <property type="gene ID" value="SETIT_003438mg"/>
</dbReference>